<keyword evidence="2" id="KW-0479">Metal-binding</keyword>
<evidence type="ECO:0000259" key="6">
    <source>
        <dbReference type="SMART" id="SM00232"/>
    </source>
</evidence>
<reference evidence="7" key="1">
    <citation type="submission" date="2021-05" db="EMBL/GenBank/DDBJ databases">
        <title>Complete genome sequence of the cellulolytic planctomycete Telmatocola sphagniphila SP2T and characterization of the first cellulase from planctomycetes.</title>
        <authorList>
            <person name="Rakitin A.L."/>
            <person name="Beletsky A.V."/>
            <person name="Naumoff D.G."/>
            <person name="Kulichevskaya I.S."/>
            <person name="Mardanov A.V."/>
            <person name="Ravin N.V."/>
            <person name="Dedysh S.N."/>
        </authorList>
    </citation>
    <scope>NUCLEOTIDE SEQUENCE</scope>
    <source>
        <strain evidence="7">SP2T</strain>
    </source>
</reference>
<dbReference type="PANTHER" id="PTHR34858">
    <property type="entry name" value="CYSO-CYSTEINE PEPTIDASE"/>
    <property type="match status" value="1"/>
</dbReference>
<dbReference type="SUPFAM" id="SSF102712">
    <property type="entry name" value="JAB1/MPN domain"/>
    <property type="match status" value="1"/>
</dbReference>
<dbReference type="AlphaFoldDB" id="A0A8E6B4S1"/>
<dbReference type="RefSeq" id="WP_213496406.1">
    <property type="nucleotide sequence ID" value="NZ_CP074694.1"/>
</dbReference>
<keyword evidence="4" id="KW-0862">Zinc</keyword>
<dbReference type="Proteomes" id="UP000676194">
    <property type="component" value="Chromosome"/>
</dbReference>
<name>A0A8E6B4S1_9BACT</name>
<dbReference type="EMBL" id="CP074694">
    <property type="protein sequence ID" value="QVL31933.1"/>
    <property type="molecule type" value="Genomic_DNA"/>
</dbReference>
<evidence type="ECO:0000256" key="3">
    <source>
        <dbReference type="ARBA" id="ARBA00022801"/>
    </source>
</evidence>
<dbReference type="GO" id="GO:0006508">
    <property type="term" value="P:proteolysis"/>
    <property type="evidence" value="ECO:0007669"/>
    <property type="project" value="UniProtKB-KW"/>
</dbReference>
<proteinExistence type="predicted"/>
<sequence>MFKRFRMRIPFAIVQEIVAQAERELPSECCGLLAADDAVRPGEAEIIEISRHFELTNQLNSPIRFESEPSSLFAAMKEMRRRKWELVAIYHSHPTSPPIPSRFDLANNFYGDQVQHLILGRVERQWLARSWWLLETGYDEAEMDWGDPIV</sequence>
<dbReference type="CDD" id="cd08070">
    <property type="entry name" value="MPN_like"/>
    <property type="match status" value="1"/>
</dbReference>
<protein>
    <submittedName>
        <fullName evidence="7">M67 family metallopeptidase</fullName>
    </submittedName>
</protein>
<keyword evidence="3" id="KW-0378">Hydrolase</keyword>
<keyword evidence="8" id="KW-1185">Reference proteome</keyword>
<dbReference type="PANTHER" id="PTHR34858:SF1">
    <property type="entry name" value="CYSO-CYSTEINE PEPTIDASE"/>
    <property type="match status" value="1"/>
</dbReference>
<evidence type="ECO:0000256" key="2">
    <source>
        <dbReference type="ARBA" id="ARBA00022723"/>
    </source>
</evidence>
<dbReference type="Pfam" id="PF14464">
    <property type="entry name" value="Prok-JAB"/>
    <property type="match status" value="1"/>
</dbReference>
<dbReference type="GO" id="GO:0008270">
    <property type="term" value="F:zinc ion binding"/>
    <property type="evidence" value="ECO:0007669"/>
    <property type="project" value="TreeGrafter"/>
</dbReference>
<dbReference type="KEGG" id="tsph:KIH39_24365"/>
<evidence type="ECO:0000313" key="8">
    <source>
        <dbReference type="Proteomes" id="UP000676194"/>
    </source>
</evidence>
<organism evidence="7 8">
    <name type="scientific">Telmatocola sphagniphila</name>
    <dbReference type="NCBI Taxonomy" id="1123043"/>
    <lineage>
        <taxon>Bacteria</taxon>
        <taxon>Pseudomonadati</taxon>
        <taxon>Planctomycetota</taxon>
        <taxon>Planctomycetia</taxon>
        <taxon>Gemmatales</taxon>
        <taxon>Gemmataceae</taxon>
    </lineage>
</organism>
<dbReference type="InterPro" id="IPR000555">
    <property type="entry name" value="JAMM/MPN+_dom"/>
</dbReference>
<dbReference type="Gene3D" id="3.40.140.10">
    <property type="entry name" value="Cytidine Deaminase, domain 2"/>
    <property type="match status" value="1"/>
</dbReference>
<accession>A0A8E6B4S1</accession>
<evidence type="ECO:0000256" key="5">
    <source>
        <dbReference type="ARBA" id="ARBA00023049"/>
    </source>
</evidence>
<gene>
    <name evidence="7" type="ORF">KIH39_24365</name>
</gene>
<dbReference type="SMART" id="SM00232">
    <property type="entry name" value="JAB_MPN"/>
    <property type="match status" value="1"/>
</dbReference>
<dbReference type="InterPro" id="IPR028090">
    <property type="entry name" value="JAB_dom_prok"/>
</dbReference>
<evidence type="ECO:0000256" key="1">
    <source>
        <dbReference type="ARBA" id="ARBA00022670"/>
    </source>
</evidence>
<dbReference type="InterPro" id="IPR051929">
    <property type="entry name" value="VirAsm_ModProt"/>
</dbReference>
<evidence type="ECO:0000313" key="7">
    <source>
        <dbReference type="EMBL" id="QVL31933.1"/>
    </source>
</evidence>
<keyword evidence="5" id="KW-0482">Metalloprotease</keyword>
<feature type="domain" description="JAB1/MPN/MOV34 metalloenzyme" evidence="6">
    <location>
        <begin position="6"/>
        <end position="143"/>
    </location>
</feature>
<evidence type="ECO:0000256" key="4">
    <source>
        <dbReference type="ARBA" id="ARBA00022833"/>
    </source>
</evidence>
<keyword evidence="1" id="KW-0645">Protease</keyword>
<dbReference type="GO" id="GO:0008235">
    <property type="term" value="F:metalloexopeptidase activity"/>
    <property type="evidence" value="ECO:0007669"/>
    <property type="project" value="TreeGrafter"/>
</dbReference>